<evidence type="ECO:0000256" key="5">
    <source>
        <dbReference type="ARBA" id="ARBA00022989"/>
    </source>
</evidence>
<dbReference type="GO" id="GO:0005886">
    <property type="term" value="C:plasma membrane"/>
    <property type="evidence" value="ECO:0007669"/>
    <property type="project" value="UniProtKB-SubCell"/>
</dbReference>
<keyword evidence="11 14" id="KW-0413">Isomerase</keyword>
<evidence type="ECO:0000256" key="10">
    <source>
        <dbReference type="ARBA" id="ARBA00042775"/>
    </source>
</evidence>
<dbReference type="EMBL" id="LNYL01000050">
    <property type="protein sequence ID" value="KTD24505.1"/>
    <property type="molecule type" value="Genomic_DNA"/>
</dbReference>
<keyword evidence="6 12" id="KW-0472">Membrane</keyword>
<dbReference type="PANTHER" id="PTHR47529">
    <property type="entry name" value="PEPTIDYL-PROLYL CIS-TRANS ISOMERASE D"/>
    <property type="match status" value="1"/>
</dbReference>
<feature type="transmembrane region" description="Helical" evidence="12">
    <location>
        <begin position="12"/>
        <end position="34"/>
    </location>
</feature>
<evidence type="ECO:0000256" key="9">
    <source>
        <dbReference type="ARBA" id="ARBA00040743"/>
    </source>
</evidence>
<dbReference type="InterPro" id="IPR027304">
    <property type="entry name" value="Trigger_fact/SurA_dom_sf"/>
</dbReference>
<evidence type="ECO:0000256" key="1">
    <source>
        <dbReference type="ARBA" id="ARBA00004382"/>
    </source>
</evidence>
<dbReference type="SUPFAM" id="SSF109998">
    <property type="entry name" value="Triger factor/SurA peptide-binding domain-like"/>
    <property type="match status" value="1"/>
</dbReference>
<evidence type="ECO:0000259" key="13">
    <source>
        <dbReference type="PROSITE" id="PS50198"/>
    </source>
</evidence>
<evidence type="ECO:0000256" key="6">
    <source>
        <dbReference type="ARBA" id="ARBA00023136"/>
    </source>
</evidence>
<comment type="similarity">
    <text evidence="8">Belongs to the PpiD chaperone family.</text>
</comment>
<dbReference type="Gene3D" id="3.10.50.40">
    <property type="match status" value="1"/>
</dbReference>
<dbReference type="PANTHER" id="PTHR47529:SF1">
    <property type="entry name" value="PERIPLASMIC CHAPERONE PPID"/>
    <property type="match status" value="1"/>
</dbReference>
<dbReference type="RefSeq" id="WP_058453283.1">
    <property type="nucleotide sequence ID" value="NZ_CAAAIB010000002.1"/>
</dbReference>
<evidence type="ECO:0000256" key="3">
    <source>
        <dbReference type="ARBA" id="ARBA00022519"/>
    </source>
</evidence>
<feature type="domain" description="PpiC" evidence="13">
    <location>
        <begin position="261"/>
        <end position="363"/>
    </location>
</feature>
<keyword evidence="2" id="KW-1003">Cell membrane</keyword>
<dbReference type="InterPro" id="IPR000297">
    <property type="entry name" value="PPIase_PpiC"/>
</dbReference>
<dbReference type="Pfam" id="PF00639">
    <property type="entry name" value="Rotamase"/>
    <property type="match status" value="1"/>
</dbReference>
<dbReference type="Proteomes" id="UP000054908">
    <property type="component" value="Unassembled WGS sequence"/>
</dbReference>
<keyword evidence="7" id="KW-0143">Chaperone</keyword>
<dbReference type="OrthoDB" id="9812372at2"/>
<dbReference type="PROSITE" id="PS50198">
    <property type="entry name" value="PPIC_PPIASE_2"/>
    <property type="match status" value="1"/>
</dbReference>
<dbReference type="PATRIC" id="fig|466.6.peg.2765"/>
<comment type="subcellular location">
    <subcellularLocation>
        <location evidence="1">Cell inner membrane</location>
        <topology evidence="1">Single-pass type II membrane protein</topology>
        <orientation evidence="1">Periplasmic side</orientation>
    </subcellularLocation>
</comment>
<sequence>MLQKLNERIQGIIAWVVIILIAITFTLFGVDYYMQGHQASDVEVDVNGHAISKQAFDMSYRRIRQQRDPSQMTAASESALKKQVLTAMITNEVSVQAAKKAGFAVGNQQADAAILSIPQFQQDGHFSPERYQQALSGAMFTPESFRNEVKQGMLLNQQRFAFIGTAFALPNEIKRFVKLYMQTRDYEYLEIPASLFIKNNSISDAAINNYYQHHQKAFLSPETVSIDYVRLSTQQIKDKIQITPEEINAYYEENKTNFLTPAQWQVAHILFAVPEDASDEAQNQIKQKADEAYQVLQRNPEQFNEYVKTKSDDKLSIANNGLLPWLVAGQSGFDKSLANLTQPGQISSPVQSPHGYEIFKLIAYKPATIKPLTEVESSIKEQLLVDRAQTQYAQALEQLSDLSYQSPDSLTPVADALKLPIEHTEPFSRQGGSSELTKNKQVVNAAFSHDVLNLGNNSDPIQVDNDSVVVLRVNQHFPAAEKPLVEVKDSIAKKLALMNAEQQAKQLGTELLSDKEDESQQVKLMQTNQLQWRAVEKATRDTDKADPAINDLAFSLPKINSRDGRGLNNGNYVIVRLKQINDGQLESLDKEQQASIAQQIEASYGVMDYDLYINNLIQTAKIEKPK</sequence>
<evidence type="ECO:0000256" key="7">
    <source>
        <dbReference type="ARBA" id="ARBA00023186"/>
    </source>
</evidence>
<evidence type="ECO:0000256" key="8">
    <source>
        <dbReference type="ARBA" id="ARBA00038408"/>
    </source>
</evidence>
<dbReference type="InterPro" id="IPR052029">
    <property type="entry name" value="PpiD_chaperone"/>
</dbReference>
<evidence type="ECO:0000256" key="11">
    <source>
        <dbReference type="PROSITE-ProRule" id="PRU00278"/>
    </source>
</evidence>
<dbReference type="Pfam" id="PF13624">
    <property type="entry name" value="SurA_N_3"/>
    <property type="match status" value="1"/>
</dbReference>
<reference evidence="14 15" key="1">
    <citation type="submission" date="2015-11" db="EMBL/GenBank/DDBJ databases">
        <title>Genomic analysis of 38 Legionella species identifies large and diverse effector repertoires.</title>
        <authorList>
            <person name="Burstein D."/>
            <person name="Amaro F."/>
            <person name="Zusman T."/>
            <person name="Lifshitz Z."/>
            <person name="Cohen O."/>
            <person name="Gilbert J.A."/>
            <person name="Pupko T."/>
            <person name="Shuman H.A."/>
            <person name="Segal G."/>
        </authorList>
    </citation>
    <scope>NUCLEOTIDE SEQUENCE [LARGE SCALE GENOMIC DNA]</scope>
    <source>
        <strain evidence="14 15">PX-1-G2-E2</strain>
    </source>
</reference>
<keyword evidence="5 12" id="KW-1133">Transmembrane helix</keyword>
<dbReference type="SUPFAM" id="SSF54534">
    <property type="entry name" value="FKBP-like"/>
    <property type="match status" value="1"/>
</dbReference>
<dbReference type="AlphaFoldDB" id="A0A0W0VX33"/>
<proteinExistence type="inferred from homology"/>
<dbReference type="GO" id="GO:0003755">
    <property type="term" value="F:peptidyl-prolyl cis-trans isomerase activity"/>
    <property type="evidence" value="ECO:0007669"/>
    <property type="project" value="UniProtKB-KW"/>
</dbReference>
<comment type="caution">
    <text evidence="14">The sequence shown here is derived from an EMBL/GenBank/DDBJ whole genome shotgun (WGS) entry which is preliminary data.</text>
</comment>
<keyword evidence="11" id="KW-0697">Rotamase</keyword>
<evidence type="ECO:0000256" key="4">
    <source>
        <dbReference type="ARBA" id="ARBA00022692"/>
    </source>
</evidence>
<organism evidence="14 15">
    <name type="scientific">Legionella maceachernii</name>
    <dbReference type="NCBI Taxonomy" id="466"/>
    <lineage>
        <taxon>Bacteria</taxon>
        <taxon>Pseudomonadati</taxon>
        <taxon>Pseudomonadota</taxon>
        <taxon>Gammaproteobacteria</taxon>
        <taxon>Legionellales</taxon>
        <taxon>Legionellaceae</taxon>
        <taxon>Legionella</taxon>
    </lineage>
</organism>
<keyword evidence="3" id="KW-0997">Cell inner membrane</keyword>
<name>A0A0W0VX33_9GAMM</name>
<keyword evidence="4 12" id="KW-0812">Transmembrane</keyword>
<dbReference type="STRING" id="466.Lmac_2592"/>
<gene>
    <name evidence="14" type="primary">surA</name>
    <name evidence="14" type="ORF">Lmac_2592</name>
</gene>
<evidence type="ECO:0000313" key="15">
    <source>
        <dbReference type="Proteomes" id="UP000054908"/>
    </source>
</evidence>
<accession>A0A0W0VX33</accession>
<dbReference type="InterPro" id="IPR046357">
    <property type="entry name" value="PPIase_dom_sf"/>
</dbReference>
<evidence type="ECO:0000256" key="12">
    <source>
        <dbReference type="SAM" id="Phobius"/>
    </source>
</evidence>
<protein>
    <recommendedName>
        <fullName evidence="9">Periplasmic chaperone PpiD</fullName>
    </recommendedName>
    <alternativeName>
        <fullName evidence="10">Periplasmic folding chaperone</fullName>
    </alternativeName>
</protein>
<dbReference type="Gene3D" id="1.10.4030.10">
    <property type="entry name" value="Porin chaperone SurA, peptide-binding domain"/>
    <property type="match status" value="2"/>
</dbReference>
<evidence type="ECO:0000313" key="14">
    <source>
        <dbReference type="EMBL" id="KTD24505.1"/>
    </source>
</evidence>
<evidence type="ECO:0000256" key="2">
    <source>
        <dbReference type="ARBA" id="ARBA00022475"/>
    </source>
</evidence>
<keyword evidence="15" id="KW-1185">Reference proteome</keyword>